<gene>
    <name evidence="1" type="ORF">LOK49_LG13G00489</name>
</gene>
<keyword evidence="2" id="KW-1185">Reference proteome</keyword>
<proteinExistence type="predicted"/>
<organism evidence="1 2">
    <name type="scientific">Camellia lanceoleosa</name>
    <dbReference type="NCBI Taxonomy" id="1840588"/>
    <lineage>
        <taxon>Eukaryota</taxon>
        <taxon>Viridiplantae</taxon>
        <taxon>Streptophyta</taxon>
        <taxon>Embryophyta</taxon>
        <taxon>Tracheophyta</taxon>
        <taxon>Spermatophyta</taxon>
        <taxon>Magnoliopsida</taxon>
        <taxon>eudicotyledons</taxon>
        <taxon>Gunneridae</taxon>
        <taxon>Pentapetalae</taxon>
        <taxon>asterids</taxon>
        <taxon>Ericales</taxon>
        <taxon>Theaceae</taxon>
        <taxon>Camellia</taxon>
    </lineage>
</organism>
<reference evidence="1 2" key="1">
    <citation type="journal article" date="2022" name="Plant J.">
        <title>Chromosome-level genome of Camellia lanceoleosa provides a valuable resource for understanding genome evolution and self-incompatibility.</title>
        <authorList>
            <person name="Gong W."/>
            <person name="Xiao S."/>
            <person name="Wang L."/>
            <person name="Liao Z."/>
            <person name="Chang Y."/>
            <person name="Mo W."/>
            <person name="Hu G."/>
            <person name="Li W."/>
            <person name="Zhao G."/>
            <person name="Zhu H."/>
            <person name="Hu X."/>
            <person name="Ji K."/>
            <person name="Xiang X."/>
            <person name="Song Q."/>
            <person name="Yuan D."/>
            <person name="Jin S."/>
            <person name="Zhang L."/>
        </authorList>
    </citation>
    <scope>NUCLEOTIDE SEQUENCE [LARGE SCALE GENOMIC DNA]</scope>
    <source>
        <strain evidence="1">SQ_2022a</strain>
    </source>
</reference>
<name>A0ACC0FL52_9ERIC</name>
<evidence type="ECO:0000313" key="1">
    <source>
        <dbReference type="EMBL" id="KAI7989502.1"/>
    </source>
</evidence>
<protein>
    <submittedName>
        <fullName evidence="1">NADPH--cytochrome P450 reductase</fullName>
    </submittedName>
</protein>
<dbReference type="Proteomes" id="UP001060215">
    <property type="component" value="Chromosome 14"/>
</dbReference>
<dbReference type="EMBL" id="CM045771">
    <property type="protein sequence ID" value="KAI7989502.1"/>
    <property type="molecule type" value="Genomic_DNA"/>
</dbReference>
<accession>A0ACC0FL52</accession>
<comment type="caution">
    <text evidence="1">The sequence shown here is derived from an EMBL/GenBank/DDBJ whole genome shotgun (WGS) entry which is preliminary data.</text>
</comment>
<sequence length="154" mass="17897">MFIVLDDSFKVVDLDDYAADDEEYEEKLKKESLAFFFLATYGDGEPTDNATRFYKWFTEGKERGEWLQNRTYGVFGLGNRQYEYFNKIAKGVDEHLAEQGYKFNKGICTSLILLSLLVLKRITSVPLFCQSWILMIMSLARWNQIIDAWIDGVG</sequence>
<evidence type="ECO:0000313" key="2">
    <source>
        <dbReference type="Proteomes" id="UP001060215"/>
    </source>
</evidence>